<sequence length="132" mass="14287">MKGLTLILAATALLSVTAVSHAQYSWSKPTRSHGNRGRCIGHLPQAISEGWLASGEYRVVHAWSTTCHSAFTASASGVTIYVQRMTGEKWINLAVGISANIQDLGPGTYRIVAYNNGPLRTKFKVRHHQGLG</sequence>
<dbReference type="RefSeq" id="WP_167128260.1">
    <property type="nucleotide sequence ID" value="NZ_JAAQQR010000007.1"/>
</dbReference>
<evidence type="ECO:0000313" key="2">
    <source>
        <dbReference type="EMBL" id="NID06222.1"/>
    </source>
</evidence>
<proteinExistence type="predicted"/>
<keyword evidence="1" id="KW-0732">Signal</keyword>
<feature type="signal peptide" evidence="1">
    <location>
        <begin position="1"/>
        <end position="22"/>
    </location>
</feature>
<feature type="chain" id="PRO_5047425559" evidence="1">
    <location>
        <begin position="23"/>
        <end position="132"/>
    </location>
</feature>
<reference evidence="2 3" key="1">
    <citation type="journal article" date="2011" name="Curr. Microbiol.">
        <title>Luteibacter jiangsuensis sp. nov.: a methamidophos-degrading bacterium isolated from a methamidophos-manufacturing factory.</title>
        <authorList>
            <person name="Wang L."/>
            <person name="Wang G.L."/>
            <person name="Li S.P."/>
            <person name="Jiang J.D."/>
        </authorList>
    </citation>
    <scope>NUCLEOTIDE SEQUENCE [LARGE SCALE GENOMIC DNA]</scope>
    <source>
        <strain evidence="2 3">CGMCC 1.10133</strain>
    </source>
</reference>
<name>A0ABX0Q9C3_9GAMM</name>
<comment type="caution">
    <text evidence="2">The sequence shown here is derived from an EMBL/GenBank/DDBJ whole genome shotgun (WGS) entry which is preliminary data.</text>
</comment>
<keyword evidence="3" id="KW-1185">Reference proteome</keyword>
<evidence type="ECO:0000313" key="3">
    <source>
        <dbReference type="Proteomes" id="UP001429601"/>
    </source>
</evidence>
<protein>
    <submittedName>
        <fullName evidence="2">Uncharacterized protein</fullName>
    </submittedName>
</protein>
<evidence type="ECO:0000256" key="1">
    <source>
        <dbReference type="SAM" id="SignalP"/>
    </source>
</evidence>
<dbReference type="Proteomes" id="UP001429601">
    <property type="component" value="Unassembled WGS sequence"/>
</dbReference>
<accession>A0ABX0Q9C3</accession>
<dbReference type="EMBL" id="JAAQQR010000007">
    <property type="protein sequence ID" value="NID06222.1"/>
    <property type="molecule type" value="Genomic_DNA"/>
</dbReference>
<gene>
    <name evidence="2" type="ORF">HBF26_15110</name>
</gene>
<organism evidence="2 3">
    <name type="scientific">Luteibacter jiangsuensis</name>
    <dbReference type="NCBI Taxonomy" id="637577"/>
    <lineage>
        <taxon>Bacteria</taxon>
        <taxon>Pseudomonadati</taxon>
        <taxon>Pseudomonadota</taxon>
        <taxon>Gammaproteobacteria</taxon>
        <taxon>Lysobacterales</taxon>
        <taxon>Rhodanobacteraceae</taxon>
        <taxon>Luteibacter</taxon>
    </lineage>
</organism>